<sequence length="543" mass="57505">MNQFRMDPARVRDVVGRLSAIADNAHRDLSQLRAALDLAGACWGTDEPGRTIGDTYLPEATKALTGMRVVADNIRALGNGIAGFSRQVQQQDQQSAWYLQHAQNGPSVDAGTGPHIGPLYDGTPQYVTPVGGAVSPQVSGGVEPGVGAQGDPKPVRSGGNPATHRPQAESPSVTTPQPVSSTARPTAWPPSVSVPDSQRGANNPSRPNSPADMPRVVSPSIATGPGATAAGVPTDPGPRGSSPLQPDKVGSSAAPWQPEAGKADNPWSRPNVTAGTDTGAPRSMPRGQFPTGATPPNLGEHPMALPPRRAKPRRYQPVSAHGAESPAVAGLRELAERHGLRLIGFDDPAFDSTTLAELVSAVDSMLGKYPCLALGGLEITDIPATVSRVVVRRTEETGPRQAWIMLDRACLVDRGQLEHRVAHTHRPGRQIAEISQRPMYSTILTDFGRIMVHTAGPDAVRKARRRLIAGAPGDGKGRRTLARVIAAYRRWLNPLWDSASDGPFDPRQALVTAFAETELCGRAASVPARVLHRHLVDSVVARQ</sequence>
<evidence type="ECO:0000313" key="2">
    <source>
        <dbReference type="EMBL" id="RJO75147.1"/>
    </source>
</evidence>
<gene>
    <name evidence="2" type="ORF">D5S18_17415</name>
</gene>
<feature type="compositionally biased region" description="Polar residues" evidence="1">
    <location>
        <begin position="194"/>
        <end position="208"/>
    </location>
</feature>
<feature type="compositionally biased region" description="Low complexity" evidence="1">
    <location>
        <begin position="222"/>
        <end position="238"/>
    </location>
</feature>
<feature type="region of interest" description="Disordered" evidence="1">
    <location>
        <begin position="104"/>
        <end position="324"/>
    </location>
</feature>
<dbReference type="EMBL" id="QZFU01000019">
    <property type="protein sequence ID" value="RJO75147.1"/>
    <property type="molecule type" value="Genomic_DNA"/>
</dbReference>
<proteinExistence type="predicted"/>
<organism evidence="2 3">
    <name type="scientific">Nocardia panacis</name>
    <dbReference type="NCBI Taxonomy" id="2340916"/>
    <lineage>
        <taxon>Bacteria</taxon>
        <taxon>Bacillati</taxon>
        <taxon>Actinomycetota</taxon>
        <taxon>Actinomycetes</taxon>
        <taxon>Mycobacteriales</taxon>
        <taxon>Nocardiaceae</taxon>
        <taxon>Nocardia</taxon>
    </lineage>
</organism>
<evidence type="ECO:0000256" key="1">
    <source>
        <dbReference type="SAM" id="MobiDB-lite"/>
    </source>
</evidence>
<dbReference type="OrthoDB" id="4556068at2"/>
<dbReference type="Gene3D" id="1.10.287.1060">
    <property type="entry name" value="ESAT-6-like"/>
    <property type="match status" value="1"/>
</dbReference>
<dbReference type="RefSeq" id="WP_120042021.1">
    <property type="nucleotide sequence ID" value="NZ_QZFU01000019.1"/>
</dbReference>
<evidence type="ECO:0000313" key="3">
    <source>
        <dbReference type="Proteomes" id="UP000266677"/>
    </source>
</evidence>
<accession>A0A3A4L048</accession>
<dbReference type="Proteomes" id="UP000266677">
    <property type="component" value="Unassembled WGS sequence"/>
</dbReference>
<feature type="compositionally biased region" description="Low complexity" evidence="1">
    <location>
        <begin position="170"/>
        <end position="182"/>
    </location>
</feature>
<protein>
    <submittedName>
        <fullName evidence="2">Uncharacterized protein</fullName>
    </submittedName>
</protein>
<reference evidence="2 3" key="1">
    <citation type="submission" date="2018-09" db="EMBL/GenBank/DDBJ databases">
        <title>YIM PH21274 draft genome.</title>
        <authorList>
            <person name="Miao C."/>
        </authorList>
    </citation>
    <scope>NUCLEOTIDE SEQUENCE [LARGE SCALE GENOMIC DNA]</scope>
    <source>
        <strain evidence="2 3">YIM PH 21724</strain>
    </source>
</reference>
<name>A0A3A4L048_9NOCA</name>
<comment type="caution">
    <text evidence="2">The sequence shown here is derived from an EMBL/GenBank/DDBJ whole genome shotgun (WGS) entry which is preliminary data.</text>
</comment>
<dbReference type="AlphaFoldDB" id="A0A3A4L048"/>
<keyword evidence="3" id="KW-1185">Reference proteome</keyword>